<proteinExistence type="predicted"/>
<dbReference type="AlphaFoldDB" id="A0A0F9IWS9"/>
<evidence type="ECO:0000313" key="1">
    <source>
        <dbReference type="EMBL" id="KKL98175.1"/>
    </source>
</evidence>
<organism evidence="1">
    <name type="scientific">marine sediment metagenome</name>
    <dbReference type="NCBI Taxonomy" id="412755"/>
    <lineage>
        <taxon>unclassified sequences</taxon>
        <taxon>metagenomes</taxon>
        <taxon>ecological metagenomes</taxon>
    </lineage>
</organism>
<comment type="caution">
    <text evidence="1">The sequence shown here is derived from an EMBL/GenBank/DDBJ whole genome shotgun (WGS) entry which is preliminary data.</text>
</comment>
<reference evidence="1" key="1">
    <citation type="journal article" date="2015" name="Nature">
        <title>Complex archaea that bridge the gap between prokaryotes and eukaryotes.</title>
        <authorList>
            <person name="Spang A."/>
            <person name="Saw J.H."/>
            <person name="Jorgensen S.L."/>
            <person name="Zaremba-Niedzwiedzka K."/>
            <person name="Martijn J."/>
            <person name="Lind A.E."/>
            <person name="van Eijk R."/>
            <person name="Schleper C."/>
            <person name="Guy L."/>
            <person name="Ettema T.J."/>
        </authorList>
    </citation>
    <scope>NUCLEOTIDE SEQUENCE</scope>
</reference>
<accession>A0A0F9IWS9</accession>
<dbReference type="EMBL" id="LAZR01017982">
    <property type="protein sequence ID" value="KKL98175.1"/>
    <property type="molecule type" value="Genomic_DNA"/>
</dbReference>
<sequence length="70" mass="8418">MSYLAEAKYLLIKLKVMNRRRFGHPHTLKKSENVVRSRSKGLMSDFEMKLMIAENNKMLKFITRYKTTMY</sequence>
<protein>
    <submittedName>
        <fullName evidence="1">Uncharacterized protein</fullName>
    </submittedName>
</protein>
<gene>
    <name evidence="1" type="ORF">LCGC14_1827110</name>
</gene>
<name>A0A0F9IWS9_9ZZZZ</name>